<protein>
    <submittedName>
        <fullName evidence="10">K(+)/H(+) antiporter protein</fullName>
    </submittedName>
</protein>
<keyword evidence="5" id="KW-0406">Ion transport</keyword>
<feature type="transmembrane region" description="Helical" evidence="8">
    <location>
        <begin position="351"/>
        <end position="372"/>
    </location>
</feature>
<comment type="caution">
    <text evidence="10">The sequence shown here is derived from an EMBL/GenBank/DDBJ whole genome shotgun (WGS) entry which is preliminary data.</text>
</comment>
<evidence type="ECO:0000256" key="4">
    <source>
        <dbReference type="ARBA" id="ARBA00022989"/>
    </source>
</evidence>
<reference evidence="10" key="1">
    <citation type="journal article" date="2023" name="Mol. Phylogenet. Evol.">
        <title>Genome-scale phylogeny and comparative genomics of the fungal order Sordariales.</title>
        <authorList>
            <person name="Hensen N."/>
            <person name="Bonometti L."/>
            <person name="Westerberg I."/>
            <person name="Brannstrom I.O."/>
            <person name="Guillou S."/>
            <person name="Cros-Aarteil S."/>
            <person name="Calhoun S."/>
            <person name="Haridas S."/>
            <person name="Kuo A."/>
            <person name="Mondo S."/>
            <person name="Pangilinan J."/>
            <person name="Riley R."/>
            <person name="LaButti K."/>
            <person name="Andreopoulos B."/>
            <person name="Lipzen A."/>
            <person name="Chen C."/>
            <person name="Yan M."/>
            <person name="Daum C."/>
            <person name="Ng V."/>
            <person name="Clum A."/>
            <person name="Steindorff A."/>
            <person name="Ohm R.A."/>
            <person name="Martin F."/>
            <person name="Silar P."/>
            <person name="Natvig D.O."/>
            <person name="Lalanne C."/>
            <person name="Gautier V."/>
            <person name="Ament-Velasquez S.L."/>
            <person name="Kruys A."/>
            <person name="Hutchinson M.I."/>
            <person name="Powell A.J."/>
            <person name="Barry K."/>
            <person name="Miller A.N."/>
            <person name="Grigoriev I.V."/>
            <person name="Debuchy R."/>
            <person name="Gladieux P."/>
            <person name="Hiltunen Thoren M."/>
            <person name="Johannesson H."/>
        </authorList>
    </citation>
    <scope>NUCLEOTIDE SEQUENCE</scope>
    <source>
        <strain evidence="10">CBS 123565</strain>
    </source>
</reference>
<feature type="compositionally biased region" description="Polar residues" evidence="7">
    <location>
        <begin position="748"/>
        <end position="759"/>
    </location>
</feature>
<feature type="region of interest" description="Disordered" evidence="7">
    <location>
        <begin position="745"/>
        <end position="778"/>
    </location>
</feature>
<dbReference type="PANTHER" id="PTHR32468:SF0">
    <property type="entry name" value="K(+)_H(+) ANTIPORTER 1"/>
    <property type="match status" value="1"/>
</dbReference>
<keyword evidence="2" id="KW-0813">Transport</keyword>
<dbReference type="PANTHER" id="PTHR32468">
    <property type="entry name" value="CATION/H + ANTIPORTER"/>
    <property type="match status" value="1"/>
</dbReference>
<evidence type="ECO:0000256" key="3">
    <source>
        <dbReference type="ARBA" id="ARBA00022692"/>
    </source>
</evidence>
<feature type="transmembrane region" description="Helical" evidence="8">
    <location>
        <begin position="231"/>
        <end position="251"/>
    </location>
</feature>
<feature type="compositionally biased region" description="Basic and acidic residues" evidence="7">
    <location>
        <begin position="766"/>
        <end position="775"/>
    </location>
</feature>
<dbReference type="AlphaFoldDB" id="A0AAN6UDH0"/>
<feature type="transmembrane region" description="Helical" evidence="8">
    <location>
        <begin position="68"/>
        <end position="86"/>
    </location>
</feature>
<dbReference type="EMBL" id="MU853429">
    <property type="protein sequence ID" value="KAK4131013.1"/>
    <property type="molecule type" value="Genomic_DNA"/>
</dbReference>
<feature type="transmembrane region" description="Helical" evidence="8">
    <location>
        <begin position="164"/>
        <end position="189"/>
    </location>
</feature>
<dbReference type="Gene3D" id="1.20.1530.20">
    <property type="match status" value="1"/>
</dbReference>
<evidence type="ECO:0000256" key="7">
    <source>
        <dbReference type="SAM" id="MobiDB-lite"/>
    </source>
</evidence>
<dbReference type="InterPro" id="IPR050794">
    <property type="entry name" value="CPA2_transporter"/>
</dbReference>
<feature type="transmembrane region" description="Helical" evidence="8">
    <location>
        <begin position="201"/>
        <end position="225"/>
    </location>
</feature>
<dbReference type="GO" id="GO:0016020">
    <property type="term" value="C:membrane"/>
    <property type="evidence" value="ECO:0007669"/>
    <property type="project" value="UniProtKB-SubCell"/>
</dbReference>
<evidence type="ECO:0000256" key="5">
    <source>
        <dbReference type="ARBA" id="ARBA00023065"/>
    </source>
</evidence>
<sequence length="893" mass="95742">MAGGVSANGTGAPPQAGVLDGINPIVYNPSNPITLFIVQASGPFPAVIVILFCQLLHYPLRLLNQPRVIAEVIGGILLGPSVMMRIPGFKDAIFPTDSMPVFNNVANLGLLIFLFLVDIRLFTQNWKAALSVGLAGMLLPFGLGFAIAWGIYQQFHNGVADHPISFAVFGLFVGTALSITAFPVLCRILSELNLLRSSVGVTVLAAGIGNDVTGWVLLALCVALVNNSNGLAALWALLCCIGWTLLLVFAVRPPFIWVLRRTGSLQNGPTQGMVALTMLMVLVSAWFTGIIGVHPIFGAFLVGLICPHDGGFAIKLTEKIEDLIGVLFLPLYFALSGLNTNLGLLRDGITWGYVIGIIVCAFVGKILGGTLAARANKLLWRESFAIGCLMSCKGLVELIVLNIGLQAGILSETTFSMFVVMALVTTVATTPLTKALYPPWYQKKVERWRRGEIDWDGKSIHHAEPGHEEATKTPVETQIRRLMVHLRLDSLPSLFTFITLLSPESAVVPIHPDTAEEPSQDNAIQIRRRPLEVHGLRVIELTDRTSSVMHLTEGEDFYSGRDPVVNAFRTFSQLHDVAVSGRVAVIPADSYAETLMTQASEVSSDFALIPWGEYGSVSEDLSFPVAVAVDASERFRSTAHLDFINQTLQKARSTCNAGIFIDNGFGGITKPTGRLGLVRTASALSIRSHRDLAALPAVHKAHHIFLPFFGGADDRVAARLVLQLAKNQHVTASIVRIIWPEPAESSEMKPTTTTESHGTLTADPKYAADEDKTTRQSDQQDETFFAALQTSLSPDLASRVVVGEAHITSPASALAEIVVLAQQTVGQRPKNAGDVVVLGRRNARLGGALVEGGGGSSSLDLKRTVGPVAEQLVNSGLKASILVVQAGGRGVDG</sequence>
<evidence type="ECO:0000256" key="8">
    <source>
        <dbReference type="SAM" id="Phobius"/>
    </source>
</evidence>
<feature type="domain" description="Cation/H+ exchanger transmembrane" evidence="9">
    <location>
        <begin position="48"/>
        <end position="432"/>
    </location>
</feature>
<feature type="transmembrane region" description="Helical" evidence="8">
    <location>
        <begin position="384"/>
        <end position="409"/>
    </location>
</feature>
<feature type="transmembrane region" description="Helical" evidence="8">
    <location>
        <begin position="415"/>
        <end position="437"/>
    </location>
</feature>
<feature type="transmembrane region" description="Helical" evidence="8">
    <location>
        <begin position="323"/>
        <end position="345"/>
    </location>
</feature>
<gene>
    <name evidence="10" type="ORF">BT67DRAFT_389575</name>
</gene>
<comment type="subcellular location">
    <subcellularLocation>
        <location evidence="1">Membrane</location>
        <topology evidence="1">Multi-pass membrane protein</topology>
    </subcellularLocation>
</comment>
<dbReference type="InterPro" id="IPR038770">
    <property type="entry name" value="Na+/solute_symporter_sf"/>
</dbReference>
<dbReference type="GO" id="GO:1902600">
    <property type="term" value="P:proton transmembrane transport"/>
    <property type="evidence" value="ECO:0007669"/>
    <property type="project" value="InterPro"/>
</dbReference>
<evidence type="ECO:0000256" key="1">
    <source>
        <dbReference type="ARBA" id="ARBA00004141"/>
    </source>
</evidence>
<evidence type="ECO:0000256" key="2">
    <source>
        <dbReference type="ARBA" id="ARBA00022448"/>
    </source>
</evidence>
<feature type="transmembrane region" description="Helical" evidence="8">
    <location>
        <begin position="33"/>
        <end position="56"/>
    </location>
</feature>
<feature type="transmembrane region" description="Helical" evidence="8">
    <location>
        <begin position="129"/>
        <end position="152"/>
    </location>
</feature>
<evidence type="ECO:0000313" key="11">
    <source>
        <dbReference type="Proteomes" id="UP001304895"/>
    </source>
</evidence>
<evidence type="ECO:0000313" key="10">
    <source>
        <dbReference type="EMBL" id="KAK4131013.1"/>
    </source>
</evidence>
<evidence type="ECO:0000259" key="9">
    <source>
        <dbReference type="Pfam" id="PF00999"/>
    </source>
</evidence>
<dbReference type="Pfam" id="PF00999">
    <property type="entry name" value="Na_H_Exchanger"/>
    <property type="match status" value="1"/>
</dbReference>
<feature type="transmembrane region" description="Helical" evidence="8">
    <location>
        <begin position="98"/>
        <end position="117"/>
    </location>
</feature>
<accession>A0AAN6UDH0</accession>
<keyword evidence="6 8" id="KW-0472">Membrane</keyword>
<dbReference type="GO" id="GO:0015297">
    <property type="term" value="F:antiporter activity"/>
    <property type="evidence" value="ECO:0007669"/>
    <property type="project" value="InterPro"/>
</dbReference>
<reference evidence="10" key="2">
    <citation type="submission" date="2023-05" db="EMBL/GenBank/DDBJ databases">
        <authorList>
            <consortium name="Lawrence Berkeley National Laboratory"/>
            <person name="Steindorff A."/>
            <person name="Hensen N."/>
            <person name="Bonometti L."/>
            <person name="Westerberg I."/>
            <person name="Brannstrom I.O."/>
            <person name="Guillou S."/>
            <person name="Cros-Aarteil S."/>
            <person name="Calhoun S."/>
            <person name="Haridas S."/>
            <person name="Kuo A."/>
            <person name="Mondo S."/>
            <person name="Pangilinan J."/>
            <person name="Riley R."/>
            <person name="Labutti K."/>
            <person name="Andreopoulos B."/>
            <person name="Lipzen A."/>
            <person name="Chen C."/>
            <person name="Yanf M."/>
            <person name="Daum C."/>
            <person name="Ng V."/>
            <person name="Clum A."/>
            <person name="Ohm R."/>
            <person name="Martin F."/>
            <person name="Silar P."/>
            <person name="Natvig D."/>
            <person name="Lalanne C."/>
            <person name="Gautier V."/>
            <person name="Ament-Velasquez S.L."/>
            <person name="Kruys A."/>
            <person name="Hutchinson M.I."/>
            <person name="Powell A.J."/>
            <person name="Barry K."/>
            <person name="Miller A.N."/>
            <person name="Grigoriev I.V."/>
            <person name="Debuchy R."/>
            <person name="Gladieux P."/>
            <person name="Thoren M.H."/>
            <person name="Johannesson H."/>
        </authorList>
    </citation>
    <scope>NUCLEOTIDE SEQUENCE</scope>
    <source>
        <strain evidence="10">CBS 123565</strain>
    </source>
</reference>
<evidence type="ECO:0000256" key="6">
    <source>
        <dbReference type="ARBA" id="ARBA00023136"/>
    </source>
</evidence>
<keyword evidence="11" id="KW-1185">Reference proteome</keyword>
<dbReference type="Proteomes" id="UP001304895">
    <property type="component" value="Unassembled WGS sequence"/>
</dbReference>
<keyword evidence="4 8" id="KW-1133">Transmembrane helix</keyword>
<proteinExistence type="predicted"/>
<dbReference type="InterPro" id="IPR006153">
    <property type="entry name" value="Cation/H_exchanger_TM"/>
</dbReference>
<organism evidence="10 11">
    <name type="scientific">Trichocladium antarcticum</name>
    <dbReference type="NCBI Taxonomy" id="1450529"/>
    <lineage>
        <taxon>Eukaryota</taxon>
        <taxon>Fungi</taxon>
        <taxon>Dikarya</taxon>
        <taxon>Ascomycota</taxon>
        <taxon>Pezizomycotina</taxon>
        <taxon>Sordariomycetes</taxon>
        <taxon>Sordariomycetidae</taxon>
        <taxon>Sordariales</taxon>
        <taxon>Chaetomiaceae</taxon>
        <taxon>Trichocladium</taxon>
    </lineage>
</organism>
<name>A0AAN6UDH0_9PEZI</name>
<keyword evidence="3 8" id="KW-0812">Transmembrane</keyword>